<reference evidence="13" key="1">
    <citation type="submission" date="2019-11" db="EMBL/GenBank/DDBJ databases">
        <authorList>
            <person name="Liu Y."/>
            <person name="Hou J."/>
            <person name="Li T.-Q."/>
            <person name="Guan C.-H."/>
            <person name="Wu X."/>
            <person name="Wu H.-Z."/>
            <person name="Ling F."/>
            <person name="Zhang R."/>
            <person name="Shi X.-G."/>
            <person name="Ren J.-P."/>
            <person name="Chen E.-F."/>
            <person name="Sun J.-M."/>
        </authorList>
    </citation>
    <scope>NUCLEOTIDE SEQUENCE</scope>
    <source>
        <strain evidence="13">Adult_tree_wgs_1</strain>
        <tissue evidence="13">Leaves</tissue>
    </source>
</reference>
<evidence type="ECO:0000256" key="6">
    <source>
        <dbReference type="ARBA" id="ARBA00022801"/>
    </source>
</evidence>
<feature type="domain" description="DDE Tnp4" evidence="11">
    <location>
        <begin position="818"/>
        <end position="982"/>
    </location>
</feature>
<evidence type="ECO:0000256" key="4">
    <source>
        <dbReference type="ARBA" id="ARBA00022722"/>
    </source>
</evidence>
<proteinExistence type="inferred from homology"/>
<sequence length="1056" mass="119936">MVISTIVIFISSFNIHEVMASPRKRMNLGKKVASQHGSHRLGVVTPGPYKPGRATWDSHKTRLFLQLAIKEIEAEGRGTTQLSNNSLRNISKEISERTGEVINLKQCKNRYGVLKRDWQAWMLLADSRRGATGVGMNPVTGTFTAPDHFWANLIAQNECVAKFRDRPLEHEELMQRVFEEVTATGSLQCTPGADGELGMGADGRRALATDNDDRTDTDGEGNTVGIENGDEIGSQYTLASPEHGRGGPFCSQQGNSTPLFPQCGHTTNPFSSQPGNHSTNTPHFQHFAATNTPPFRQHLRTSPPIFPQHEHGAPTPPFWNRGTTNTPSCPQPEIRCSPPLSDHGTNTPPFQRAMPIYPGCNSSGTKRKSASSATDALSQSMTNILETMVARQNQYRSVIKHGCNMVDIMKILGRMEYFQQEPVPPVYWWLVDYLSGDPMKMDVFYGLPNDEQRISFAQREHTKAMLVQSQGQGNPNERVMDNPTWGNSGSADEIGRGTFDLGSFTRILETGVYPENFPNCNSGNEGNELSYYNYRSAHQQPNEVYQHGVGNVNMPSMNRFGTTEQGDAGTSDNVSRGQQFVAEYNSSPHLYSSDDYRQSHNSGGQDTEAQAGYDNWEWMNNNNGNAGSSNVGDDDANSDYSIPADEFYADIAQDDLLYDLATVALLHAIQILRTPQRLPFHTRPLSGKAYLHELMHARDERFQLELCMPKDTFAKIVQELQGYYGWSSSRKKIDGVDCFESFAMFMHLLRGNSNRRTQEMFQHSGDTVSRHVHKILACMRRGFTADKLKPTRRQDETHEYLHRREFYKPFKGNCIGAIDGTHVMIRCKEKEAEKRFFSRKGYATQNIMAACDFDLTFVFASAGWEGTYHDYSIFKQCVLNERYRFPKPESGKYYLVDAGYPNRPGFLAPYKGYRYHKADFRRGQRQPRDDREHFNRAHSSLRSIIERTFGVWKNRFGFLALMPWYEMSTQVDLVLASMAIHNYIRRDRVPDNFFTPISSAYEYAFEDLPDEDPELEDRLDDRDDIVDEDNVPEMNDVRNDIRRALYRQRRRGSRAT</sequence>
<feature type="compositionally biased region" description="Polar residues" evidence="8">
    <location>
        <begin position="599"/>
        <end position="608"/>
    </location>
</feature>
<feature type="region of interest" description="Disordered" evidence="8">
    <location>
        <begin position="588"/>
        <end position="609"/>
    </location>
</feature>
<evidence type="ECO:0008006" key="15">
    <source>
        <dbReference type="Google" id="ProtNLM"/>
    </source>
</evidence>
<evidence type="ECO:0000313" key="14">
    <source>
        <dbReference type="Proteomes" id="UP000626092"/>
    </source>
</evidence>
<dbReference type="GO" id="GO:0005634">
    <property type="term" value="C:nucleus"/>
    <property type="evidence" value="ECO:0007669"/>
    <property type="project" value="UniProtKB-SubCell"/>
</dbReference>
<feature type="region of interest" description="Disordered" evidence="8">
    <location>
        <begin position="187"/>
        <end position="229"/>
    </location>
</feature>
<feature type="compositionally biased region" description="Polar residues" evidence="8">
    <location>
        <begin position="553"/>
        <end position="573"/>
    </location>
</feature>
<dbReference type="OrthoDB" id="1681765at2759"/>
<dbReference type="AlphaFoldDB" id="A0A834HA23"/>
<evidence type="ECO:0000313" key="13">
    <source>
        <dbReference type="EMBL" id="KAF7148505.1"/>
    </source>
</evidence>
<keyword evidence="14" id="KW-1185">Reference proteome</keyword>
<keyword evidence="4" id="KW-0540">Nuclease</keyword>
<dbReference type="InterPro" id="IPR045249">
    <property type="entry name" value="HARBI1-like"/>
</dbReference>
<comment type="cofactor">
    <cofactor evidence="1">
        <name>a divalent metal cation</name>
        <dbReference type="ChEBI" id="CHEBI:60240"/>
    </cofactor>
</comment>
<feature type="compositionally biased region" description="Low complexity" evidence="8">
    <location>
        <begin position="620"/>
        <end position="630"/>
    </location>
</feature>
<dbReference type="Proteomes" id="UP000626092">
    <property type="component" value="Unassembled WGS sequence"/>
</dbReference>
<dbReference type="GO" id="GO:0046872">
    <property type="term" value="F:metal ion binding"/>
    <property type="evidence" value="ECO:0007669"/>
    <property type="project" value="UniProtKB-KW"/>
</dbReference>
<feature type="compositionally biased region" description="Basic and acidic residues" evidence="8">
    <location>
        <begin position="202"/>
        <end position="217"/>
    </location>
</feature>
<feature type="signal peptide" evidence="9">
    <location>
        <begin position="1"/>
        <end position="20"/>
    </location>
</feature>
<keyword evidence="9" id="KW-0732">Signal</keyword>
<keyword evidence="6" id="KW-0378">Hydrolase</keyword>
<evidence type="ECO:0000256" key="7">
    <source>
        <dbReference type="ARBA" id="ARBA00023242"/>
    </source>
</evidence>
<gene>
    <name evidence="13" type="ORF">RHSIM_Rhsim03G0048400</name>
</gene>
<comment type="caution">
    <text evidence="13">The sequence shown here is derived from an EMBL/GenBank/DDBJ whole genome shotgun (WGS) entry which is preliminary data.</text>
</comment>
<protein>
    <recommendedName>
        <fullName evidence="15">DDE Tnp4 domain-containing protein</fullName>
    </recommendedName>
</protein>
<feature type="region of interest" description="Disordered" evidence="8">
    <location>
        <begin position="547"/>
        <end position="573"/>
    </location>
</feature>
<comment type="subcellular location">
    <subcellularLocation>
        <location evidence="2">Nucleus</location>
    </subcellularLocation>
</comment>
<evidence type="ECO:0000256" key="5">
    <source>
        <dbReference type="ARBA" id="ARBA00022723"/>
    </source>
</evidence>
<dbReference type="GO" id="GO:0004518">
    <property type="term" value="F:nuclease activity"/>
    <property type="evidence" value="ECO:0007669"/>
    <property type="project" value="UniProtKB-KW"/>
</dbReference>
<dbReference type="PANTHER" id="PTHR22930:SF221">
    <property type="entry name" value="NUCLEASE HARBI1"/>
    <property type="match status" value="1"/>
</dbReference>
<organism evidence="13 14">
    <name type="scientific">Rhododendron simsii</name>
    <name type="common">Sims's rhododendron</name>
    <dbReference type="NCBI Taxonomy" id="118357"/>
    <lineage>
        <taxon>Eukaryota</taxon>
        <taxon>Viridiplantae</taxon>
        <taxon>Streptophyta</taxon>
        <taxon>Embryophyta</taxon>
        <taxon>Tracheophyta</taxon>
        <taxon>Spermatophyta</taxon>
        <taxon>Magnoliopsida</taxon>
        <taxon>eudicotyledons</taxon>
        <taxon>Gunneridae</taxon>
        <taxon>Pentapetalae</taxon>
        <taxon>asterids</taxon>
        <taxon>Ericales</taxon>
        <taxon>Ericaceae</taxon>
        <taxon>Ericoideae</taxon>
        <taxon>Rhodoreae</taxon>
        <taxon>Rhododendron</taxon>
    </lineage>
</organism>
<dbReference type="InterPro" id="IPR024752">
    <property type="entry name" value="Myb/SANT-like_dom"/>
</dbReference>
<feature type="domain" description="DUF8040" evidence="12">
    <location>
        <begin position="683"/>
        <end position="779"/>
    </location>
</feature>
<dbReference type="InterPro" id="IPR027806">
    <property type="entry name" value="HARBI1_dom"/>
</dbReference>
<feature type="region of interest" description="Disordered" evidence="8">
    <location>
        <begin position="615"/>
        <end position="634"/>
    </location>
</feature>
<evidence type="ECO:0000256" key="3">
    <source>
        <dbReference type="ARBA" id="ARBA00006958"/>
    </source>
</evidence>
<feature type="domain" description="Myb/SANT-like" evidence="10">
    <location>
        <begin position="55"/>
        <end position="152"/>
    </location>
</feature>
<keyword evidence="7" id="KW-0539">Nucleus</keyword>
<evidence type="ECO:0000256" key="9">
    <source>
        <dbReference type="SAM" id="SignalP"/>
    </source>
</evidence>
<dbReference type="GO" id="GO:0016787">
    <property type="term" value="F:hydrolase activity"/>
    <property type="evidence" value="ECO:0007669"/>
    <property type="project" value="UniProtKB-KW"/>
</dbReference>
<dbReference type="InterPro" id="IPR058353">
    <property type="entry name" value="DUF8040"/>
</dbReference>
<keyword evidence="5" id="KW-0479">Metal-binding</keyword>
<accession>A0A834HA23</accession>
<feature type="chain" id="PRO_5032647031" description="DDE Tnp4 domain-containing protein" evidence="9">
    <location>
        <begin position="21"/>
        <end position="1056"/>
    </location>
</feature>
<evidence type="ECO:0000259" key="12">
    <source>
        <dbReference type="Pfam" id="PF26138"/>
    </source>
</evidence>
<evidence type="ECO:0000259" key="10">
    <source>
        <dbReference type="Pfam" id="PF12776"/>
    </source>
</evidence>
<dbReference type="EMBL" id="WJXA01000003">
    <property type="protein sequence ID" value="KAF7148505.1"/>
    <property type="molecule type" value="Genomic_DNA"/>
</dbReference>
<dbReference type="Pfam" id="PF12776">
    <property type="entry name" value="Myb_DNA-bind_3"/>
    <property type="match status" value="1"/>
</dbReference>
<evidence type="ECO:0000256" key="1">
    <source>
        <dbReference type="ARBA" id="ARBA00001968"/>
    </source>
</evidence>
<comment type="similarity">
    <text evidence="3">Belongs to the HARBI1 family.</text>
</comment>
<name>A0A834HA23_RHOSS</name>
<evidence type="ECO:0000256" key="8">
    <source>
        <dbReference type="SAM" id="MobiDB-lite"/>
    </source>
</evidence>
<evidence type="ECO:0000259" key="11">
    <source>
        <dbReference type="Pfam" id="PF13359"/>
    </source>
</evidence>
<dbReference type="Pfam" id="PF13359">
    <property type="entry name" value="DDE_Tnp_4"/>
    <property type="match status" value="1"/>
</dbReference>
<dbReference type="Pfam" id="PF26138">
    <property type="entry name" value="DUF8040"/>
    <property type="match status" value="1"/>
</dbReference>
<evidence type="ECO:0000256" key="2">
    <source>
        <dbReference type="ARBA" id="ARBA00004123"/>
    </source>
</evidence>
<dbReference type="PANTHER" id="PTHR22930">
    <property type="match status" value="1"/>
</dbReference>